<sequence length="127" mass="14866">MDLLIYVLFCIRYGSAVKKQANYAEKRSLVNQMVSIQMVTQNFLILFSCVIIILNVLSIKYHIGRTRNSTCYGMLFTLLFTYIVYAFLSLGDSSSRTIEVEVEPTLQLSFLQLTRYFQNHLKRRIKF</sequence>
<keyword evidence="3" id="KW-1185">Reference proteome</keyword>
<comment type="caution">
    <text evidence="2">The sequence shown here is derived from an EMBL/GenBank/DDBJ whole genome shotgun (WGS) entry which is preliminary data.</text>
</comment>
<evidence type="ECO:0000313" key="3">
    <source>
        <dbReference type="Proteomes" id="UP000298663"/>
    </source>
</evidence>
<reference evidence="2 3" key="2">
    <citation type="journal article" date="2019" name="G3 (Bethesda)">
        <title>Hybrid Assembly of the Genome of the Entomopathogenic Nematode Steinernema carpocapsae Identifies the X-Chromosome.</title>
        <authorList>
            <person name="Serra L."/>
            <person name="Macchietto M."/>
            <person name="Macias-Munoz A."/>
            <person name="McGill C.J."/>
            <person name="Rodriguez I.M."/>
            <person name="Rodriguez B."/>
            <person name="Murad R."/>
            <person name="Mortazavi A."/>
        </authorList>
    </citation>
    <scope>NUCLEOTIDE SEQUENCE [LARGE SCALE GENOMIC DNA]</scope>
    <source>
        <strain evidence="2 3">ALL</strain>
    </source>
</reference>
<protein>
    <submittedName>
        <fullName evidence="2">Uncharacterized protein</fullName>
    </submittedName>
</protein>
<proteinExistence type="predicted"/>
<keyword evidence="1" id="KW-0812">Transmembrane</keyword>
<evidence type="ECO:0000256" key="1">
    <source>
        <dbReference type="SAM" id="Phobius"/>
    </source>
</evidence>
<feature type="transmembrane region" description="Helical" evidence="1">
    <location>
        <begin position="71"/>
        <end position="88"/>
    </location>
</feature>
<dbReference type="EMBL" id="AZBU02000002">
    <property type="protein sequence ID" value="TKR94488.1"/>
    <property type="molecule type" value="Genomic_DNA"/>
</dbReference>
<keyword evidence="1" id="KW-1133">Transmembrane helix</keyword>
<reference evidence="2 3" key="1">
    <citation type="journal article" date="2015" name="Genome Biol.">
        <title>Comparative genomics of Steinernema reveals deeply conserved gene regulatory networks.</title>
        <authorList>
            <person name="Dillman A.R."/>
            <person name="Macchietto M."/>
            <person name="Porter C.F."/>
            <person name="Rogers A."/>
            <person name="Williams B."/>
            <person name="Antoshechkin I."/>
            <person name="Lee M.M."/>
            <person name="Goodwin Z."/>
            <person name="Lu X."/>
            <person name="Lewis E.E."/>
            <person name="Goodrich-Blair H."/>
            <person name="Stock S.P."/>
            <person name="Adams B.J."/>
            <person name="Sternberg P.W."/>
            <person name="Mortazavi A."/>
        </authorList>
    </citation>
    <scope>NUCLEOTIDE SEQUENCE [LARGE SCALE GENOMIC DNA]</scope>
    <source>
        <strain evidence="2 3">ALL</strain>
    </source>
</reference>
<gene>
    <name evidence="2" type="ORF">L596_008764</name>
</gene>
<feature type="transmembrane region" description="Helical" evidence="1">
    <location>
        <begin position="40"/>
        <end position="59"/>
    </location>
</feature>
<dbReference type="AlphaFoldDB" id="A0A4U5PDL0"/>
<accession>A0A4U5PDL0</accession>
<evidence type="ECO:0000313" key="2">
    <source>
        <dbReference type="EMBL" id="TKR94488.1"/>
    </source>
</evidence>
<dbReference type="Proteomes" id="UP000298663">
    <property type="component" value="Unassembled WGS sequence"/>
</dbReference>
<name>A0A4U5PDL0_STECR</name>
<keyword evidence="1" id="KW-0472">Membrane</keyword>
<organism evidence="2 3">
    <name type="scientific">Steinernema carpocapsae</name>
    <name type="common">Entomopathogenic nematode</name>
    <dbReference type="NCBI Taxonomy" id="34508"/>
    <lineage>
        <taxon>Eukaryota</taxon>
        <taxon>Metazoa</taxon>
        <taxon>Ecdysozoa</taxon>
        <taxon>Nematoda</taxon>
        <taxon>Chromadorea</taxon>
        <taxon>Rhabditida</taxon>
        <taxon>Tylenchina</taxon>
        <taxon>Panagrolaimomorpha</taxon>
        <taxon>Strongyloidoidea</taxon>
        <taxon>Steinernematidae</taxon>
        <taxon>Steinernema</taxon>
    </lineage>
</organism>